<keyword evidence="2" id="KW-0326">Glycosidase</keyword>
<dbReference type="InterPro" id="IPR009038">
    <property type="entry name" value="GOLD_dom"/>
</dbReference>
<accession>A0A087DNP6</accession>
<keyword evidence="2" id="KW-0378">Hydrolase</keyword>
<dbReference type="InterPro" id="IPR003343">
    <property type="entry name" value="Big_2"/>
</dbReference>
<dbReference type="PROSITE" id="PS50231">
    <property type="entry name" value="RICIN_B_LECTIN"/>
    <property type="match status" value="2"/>
</dbReference>
<evidence type="ECO:0000313" key="2">
    <source>
        <dbReference type="EMBL" id="KFI97146.1"/>
    </source>
</evidence>
<protein>
    <submittedName>
        <fullName evidence="2">Beta-trefoil lectin domain-containing protein</fullName>
        <ecNumber evidence="2">3.2.1.55</ecNumber>
    </submittedName>
</protein>
<dbReference type="InterPro" id="IPR000772">
    <property type="entry name" value="Ricin_B_lectin"/>
</dbReference>
<dbReference type="GO" id="GO:0046556">
    <property type="term" value="F:alpha-L-arabinofuranosidase activity"/>
    <property type="evidence" value="ECO:0007669"/>
    <property type="project" value="UniProtKB-EC"/>
</dbReference>
<dbReference type="SMART" id="SM00635">
    <property type="entry name" value="BID_2"/>
    <property type="match status" value="1"/>
</dbReference>
<dbReference type="EC" id="3.2.1.55" evidence="2"/>
<dbReference type="SMART" id="SM00460">
    <property type="entry name" value="TGc"/>
    <property type="match status" value="1"/>
</dbReference>
<dbReference type="SMART" id="SM00458">
    <property type="entry name" value="RICIN"/>
    <property type="match status" value="1"/>
</dbReference>
<dbReference type="Gene3D" id="3.10.620.30">
    <property type="match status" value="1"/>
</dbReference>
<dbReference type="Pfam" id="PF02368">
    <property type="entry name" value="Big_2"/>
    <property type="match status" value="1"/>
</dbReference>
<dbReference type="Pfam" id="PF14200">
    <property type="entry name" value="RicinB_lectin_2"/>
    <property type="match status" value="2"/>
</dbReference>
<keyword evidence="2" id="KW-0430">Lectin</keyword>
<name>A0A087DNP6_BIFAD</name>
<dbReference type="InterPro" id="IPR002931">
    <property type="entry name" value="Transglutaminase-like"/>
</dbReference>
<dbReference type="InterPro" id="IPR035992">
    <property type="entry name" value="Ricin_B-like_lectins"/>
</dbReference>
<proteinExistence type="predicted"/>
<dbReference type="SUPFAM" id="SSF50370">
    <property type="entry name" value="Ricin B-like lectins"/>
    <property type="match status" value="2"/>
</dbReference>
<dbReference type="SUPFAM" id="SSF49373">
    <property type="entry name" value="Invasin/intimin cell-adhesion fragments"/>
    <property type="match status" value="1"/>
</dbReference>
<dbReference type="Pfam" id="PF01841">
    <property type="entry name" value="Transglut_core"/>
    <property type="match status" value="1"/>
</dbReference>
<dbReference type="RefSeq" id="WP_193788531.1">
    <property type="nucleotide sequence ID" value="NZ_JGZQ01000007.1"/>
</dbReference>
<dbReference type="GO" id="GO:0030246">
    <property type="term" value="F:carbohydrate binding"/>
    <property type="evidence" value="ECO:0007669"/>
    <property type="project" value="UniProtKB-KW"/>
</dbReference>
<organism evidence="2 3">
    <name type="scientific">Bifidobacterium adolescentis JCM 15918</name>
    <dbReference type="NCBI Taxonomy" id="1437612"/>
    <lineage>
        <taxon>Bacteria</taxon>
        <taxon>Bacillati</taxon>
        <taxon>Actinomycetota</taxon>
        <taxon>Actinomycetes</taxon>
        <taxon>Bifidobacteriales</taxon>
        <taxon>Bifidobacteriaceae</taxon>
        <taxon>Bifidobacterium</taxon>
    </lineage>
</organism>
<feature type="domain" description="GOLD" evidence="1">
    <location>
        <begin position="1"/>
        <end position="118"/>
    </location>
</feature>
<sequence length="688" mass="75444">MNGYAHSASSDPQNGITLTAYWNDPKLGSPTTFHVEASGGSGNYQFRMDAPSYSNPDEWSFESVADPSRGEWTKYTAEEASHDYTFTMTASGTYNYRFFLMDKASSMYYMRVTFNVQVSDPSYPSVADRVNAAVAQCNKETDGSEYAKALWLHDWLLDQMKYDNSLKWSSAESALTRSLGTCQSYESAYSKLLTAAGIENSETRDTYDAHTWNAVKLDGKWYQVDCTWDDSDDHWYNFDQRHLYFGLTDELMAIAHTGHTKTYQADGYATRSTSLEDNYFVRNGDAKQWADSYADRIQKHLDALETSFTIGVDNDSYPPSIKNIVNGITAYAMNQETWKVPNHTVQLTATRKDDSNFAFAVKYNDIPVDSITISGDGVKDGKITLKSGESVQLTATVKPDNATNKKVTWTSSDSTIASVSSTGLVKAGAQAGTTKVTATAGDTNASIAITVSGQTDRDVLDALAKKHRSDLADGTYVVASALDGGKVLDVSNGSHDNGANVQLWTSNGTTAQKWMMSHDKKGYVTLTNTGSGKPMDVRYGEAHEGTSIQQWDSNGTRSQKWIAIQDGSSYKFVSALNSSLVLDVRYGETTNGTNVQLWTSNNSKAQQWTFTTPRDVLDALAKKHRSDLADGTYVVASALDGGKVLDVSNGSHDNGANVQLWTSNGTTAQKWMMSHDKKGYVTLTNTGS</sequence>
<dbReference type="SUPFAM" id="SSF54001">
    <property type="entry name" value="Cysteine proteinases"/>
    <property type="match status" value="1"/>
</dbReference>
<evidence type="ECO:0000259" key="1">
    <source>
        <dbReference type="PROSITE" id="PS50866"/>
    </source>
</evidence>
<dbReference type="AlphaFoldDB" id="A0A087DNP6"/>
<feature type="non-terminal residue" evidence="2">
    <location>
        <position position="688"/>
    </location>
</feature>
<dbReference type="PROSITE" id="PS50866">
    <property type="entry name" value="GOLD"/>
    <property type="match status" value="1"/>
</dbReference>
<dbReference type="CDD" id="cd00161">
    <property type="entry name" value="beta-trefoil_Ricin-like"/>
    <property type="match status" value="2"/>
</dbReference>
<dbReference type="InterPro" id="IPR038765">
    <property type="entry name" value="Papain-like_cys_pep_sf"/>
</dbReference>
<dbReference type="Proteomes" id="UP000029091">
    <property type="component" value="Unassembled WGS sequence"/>
</dbReference>
<dbReference type="Gene3D" id="2.60.40.1080">
    <property type="match status" value="1"/>
</dbReference>
<dbReference type="InterPro" id="IPR008964">
    <property type="entry name" value="Invasin/intimin_cell_adhesion"/>
</dbReference>
<gene>
    <name evidence="2" type="ORF">BSTER_1367</name>
</gene>
<dbReference type="Gene3D" id="2.80.10.50">
    <property type="match status" value="3"/>
</dbReference>
<dbReference type="EMBL" id="JGZQ01000007">
    <property type="protein sequence ID" value="KFI97146.1"/>
    <property type="molecule type" value="Genomic_DNA"/>
</dbReference>
<reference evidence="2 3" key="1">
    <citation type="submission" date="2014-03" db="EMBL/GenBank/DDBJ databases">
        <title>Genomics of Bifidobacteria.</title>
        <authorList>
            <person name="Ventura M."/>
            <person name="Milani C."/>
            <person name="Lugli G.A."/>
        </authorList>
    </citation>
    <scope>NUCLEOTIDE SEQUENCE [LARGE SCALE GENOMIC DNA]</scope>
    <source>
        <strain evidence="3">JCM 15918</strain>
    </source>
</reference>
<comment type="caution">
    <text evidence="2">The sequence shown here is derived from an EMBL/GenBank/DDBJ whole genome shotgun (WGS) entry which is preliminary data.</text>
</comment>
<evidence type="ECO:0000313" key="3">
    <source>
        <dbReference type="Proteomes" id="UP000029091"/>
    </source>
</evidence>